<accession>A0ABQ0YFF7</accession>
<keyword evidence="2" id="KW-1185">Reference proteome</keyword>
<organism evidence="1 2">
    <name type="scientific">Rhodococcus aetherivorans</name>
    <dbReference type="NCBI Taxonomy" id="191292"/>
    <lineage>
        <taxon>Bacteria</taxon>
        <taxon>Bacillati</taxon>
        <taxon>Actinomycetota</taxon>
        <taxon>Actinomycetes</taxon>
        <taxon>Mycobacteriales</taxon>
        <taxon>Nocardiaceae</taxon>
        <taxon>Rhodococcus</taxon>
    </lineage>
</organism>
<protein>
    <submittedName>
        <fullName evidence="1">Uncharacterized protein</fullName>
    </submittedName>
</protein>
<evidence type="ECO:0000313" key="1">
    <source>
        <dbReference type="EMBL" id="GES35280.1"/>
    </source>
</evidence>
<gene>
    <name evidence="1" type="ORF">RAJCM14343_0527</name>
</gene>
<reference evidence="1 2" key="1">
    <citation type="journal article" date="2018" name="Biodegradation">
        <title>1,4-Dioxane degradation characteristics of Rhodococcus aetherivorans JCM 14343.</title>
        <authorList>
            <person name="Inoue D."/>
            <person name="Tsunoda T."/>
            <person name="Yamamoto N."/>
            <person name="Ike M."/>
            <person name="Sei K."/>
        </authorList>
    </citation>
    <scope>NUCLEOTIDE SEQUENCE [LARGE SCALE GENOMIC DNA]</scope>
    <source>
        <strain evidence="1 2">JCM 14343</strain>
    </source>
</reference>
<comment type="caution">
    <text evidence="1">The sequence shown here is derived from an EMBL/GenBank/DDBJ whole genome shotgun (WGS) entry which is preliminary data.</text>
</comment>
<name>A0ABQ0YFF7_9NOCA</name>
<proteinExistence type="predicted"/>
<evidence type="ECO:0000313" key="2">
    <source>
        <dbReference type="Proteomes" id="UP000325466"/>
    </source>
</evidence>
<dbReference type="EMBL" id="BLAH01000017">
    <property type="protein sequence ID" value="GES35280.1"/>
    <property type="molecule type" value="Genomic_DNA"/>
</dbReference>
<sequence length="84" mass="9461">MGKARMTFAGLVLRRGISSRREYGYTSIGPVRRVSFDSLSGLEKLLSDPVVVQQARNLIVNLMFKGSTVYGRYHDFNLADHIVK</sequence>
<dbReference type="Proteomes" id="UP000325466">
    <property type="component" value="Unassembled WGS sequence"/>
</dbReference>